<feature type="compositionally biased region" description="Acidic residues" evidence="1">
    <location>
        <begin position="533"/>
        <end position="544"/>
    </location>
</feature>
<comment type="caution">
    <text evidence="3">The sequence shown here is derived from an EMBL/GenBank/DDBJ whole genome shotgun (WGS) entry which is preliminary data.</text>
</comment>
<feature type="compositionally biased region" description="Low complexity" evidence="1">
    <location>
        <begin position="554"/>
        <end position="572"/>
    </location>
</feature>
<gene>
    <name evidence="3" type="ORF">Pfra01_001186600</name>
</gene>
<feature type="transmembrane region" description="Helical" evidence="2">
    <location>
        <begin position="274"/>
        <end position="295"/>
    </location>
</feature>
<name>A0A9W6XHZ8_9STRA</name>
<feature type="compositionally biased region" description="Polar residues" evidence="1">
    <location>
        <begin position="585"/>
        <end position="605"/>
    </location>
</feature>
<dbReference type="AlphaFoldDB" id="A0A9W6XHZ8"/>
<feature type="transmembrane region" description="Helical" evidence="2">
    <location>
        <begin position="182"/>
        <end position="201"/>
    </location>
</feature>
<evidence type="ECO:0000313" key="3">
    <source>
        <dbReference type="EMBL" id="GMF39658.1"/>
    </source>
</evidence>
<protein>
    <submittedName>
        <fullName evidence="3">Unnamed protein product</fullName>
    </submittedName>
</protein>
<feature type="transmembrane region" description="Helical" evidence="2">
    <location>
        <begin position="759"/>
        <end position="784"/>
    </location>
</feature>
<evidence type="ECO:0000256" key="2">
    <source>
        <dbReference type="SAM" id="Phobius"/>
    </source>
</evidence>
<dbReference type="Proteomes" id="UP001165121">
    <property type="component" value="Unassembled WGS sequence"/>
</dbReference>
<dbReference type="EMBL" id="BSXT01001180">
    <property type="protein sequence ID" value="GMF39658.1"/>
    <property type="molecule type" value="Genomic_DNA"/>
</dbReference>
<keyword evidence="2" id="KW-0812">Transmembrane</keyword>
<accession>A0A9W6XHZ8</accession>
<feature type="transmembrane region" description="Helical" evidence="2">
    <location>
        <begin position="716"/>
        <end position="739"/>
    </location>
</feature>
<evidence type="ECO:0000256" key="1">
    <source>
        <dbReference type="SAM" id="MobiDB-lite"/>
    </source>
</evidence>
<feature type="compositionally biased region" description="Polar residues" evidence="1">
    <location>
        <begin position="613"/>
        <end position="632"/>
    </location>
</feature>
<feature type="transmembrane region" description="Helical" evidence="2">
    <location>
        <begin position="243"/>
        <end position="268"/>
    </location>
</feature>
<feature type="compositionally biased region" description="Basic and acidic residues" evidence="1">
    <location>
        <begin position="521"/>
        <end position="532"/>
    </location>
</feature>
<dbReference type="OrthoDB" id="114866at2759"/>
<feature type="transmembrane region" description="Helical" evidence="2">
    <location>
        <begin position="108"/>
        <end position="130"/>
    </location>
</feature>
<keyword evidence="2" id="KW-1133">Transmembrane helix</keyword>
<organism evidence="3 4">
    <name type="scientific">Phytophthora fragariaefolia</name>
    <dbReference type="NCBI Taxonomy" id="1490495"/>
    <lineage>
        <taxon>Eukaryota</taxon>
        <taxon>Sar</taxon>
        <taxon>Stramenopiles</taxon>
        <taxon>Oomycota</taxon>
        <taxon>Peronosporomycetes</taxon>
        <taxon>Peronosporales</taxon>
        <taxon>Peronosporaceae</taxon>
        <taxon>Phytophthora</taxon>
    </lineage>
</organism>
<feature type="transmembrane region" description="Helical" evidence="2">
    <location>
        <begin position="142"/>
        <end position="161"/>
    </location>
</feature>
<feature type="region of interest" description="Disordered" evidence="1">
    <location>
        <begin position="451"/>
        <end position="473"/>
    </location>
</feature>
<feature type="transmembrane region" description="Helical" evidence="2">
    <location>
        <begin position="213"/>
        <end position="231"/>
    </location>
</feature>
<proteinExistence type="predicted"/>
<keyword evidence="2" id="KW-0472">Membrane</keyword>
<sequence>MSLNSTHSESTTPLLLVCVSAAGMPRKRAIVVAPLTIPIVPIPVPPQHSHHERQQSRIVARTMKAFGVSFGPLYTLWERLQVSHCGQYSVERMLALEEYGQRVSPIRAAAVCVFTPLPALVLAVLAGYMPLHRAAEGPIVNYAFWIRHIFVLGFSVCSGLMQAKAWLSELDLSIKRVVGTTLTVAGVTAGIDFIIAVFWVFPVPFMNVLQTPGLVLVSFVVARVVLGRNALDNMPDAEFRVSRYFLLVAAQGSLATIYPAYQAIFLLAPPDVQPFVMALLTVVNITMKNILAACGAHLEDRLPEVIVFTVDVFNSLYSVLCMRSKNSLKMVAIMVALNSLDMMLALHGMNRRSRIALANRTTQQNRHRQQKLSGKQLGIEAKEKIREDSLGSLFQATLQLLQMPGQLDPAELRQICLLSCAEHKVSEVNKALLEALAARCVYNNERRPTEFRSMAQRKSRYSSTAMSGPDLSSDHFTVTASPPSHFMQRLRRAVLMIPQAGKRLSFQIGTRLGNSLGFQMDSKERSNHKIGMEGDEDSDTDIFENNETPNEVASSTSRRSSQQTRSSTPTPSNLNDPFTRRISGQAGSTQRISSQPERKLSSQGGSVRRILGQMTTVTPRRVSNQTEGGSSSEIITVSQPTTLGGGSYRKLGREHLGSSRRLAQLTAVSTKLKTSLKLRSILMPGSPMITDVLKETRKQNTIAVNQTLQLLFNNEYLGLIAYAQCFTPMIYMAYMTAVVEMPTRIFYLSESDLSHPEGLAQRFTIIAVFVGLQMGILIGLHLFVAIRFGVSTIYQVAFVLETHARLVQSKIATWLLFAVSFMLEHYGKFPLAILC</sequence>
<feature type="region of interest" description="Disordered" evidence="1">
    <location>
        <begin position="517"/>
        <end position="632"/>
    </location>
</feature>
<keyword evidence="4" id="KW-1185">Reference proteome</keyword>
<evidence type="ECO:0000313" key="4">
    <source>
        <dbReference type="Proteomes" id="UP001165121"/>
    </source>
</evidence>
<reference evidence="3" key="1">
    <citation type="submission" date="2023-04" db="EMBL/GenBank/DDBJ databases">
        <title>Phytophthora fragariaefolia NBRC 109709.</title>
        <authorList>
            <person name="Ichikawa N."/>
            <person name="Sato H."/>
            <person name="Tonouchi N."/>
        </authorList>
    </citation>
    <scope>NUCLEOTIDE SEQUENCE</scope>
    <source>
        <strain evidence="3">NBRC 109709</strain>
    </source>
</reference>